<keyword evidence="6" id="KW-1185">Reference proteome</keyword>
<protein>
    <recommendedName>
        <fullName evidence="2">N-acetylmuramoyl-L-alanine amidase</fullName>
        <ecNumber evidence="2">3.5.1.28</ecNumber>
    </recommendedName>
</protein>
<evidence type="ECO:0000256" key="3">
    <source>
        <dbReference type="ARBA" id="ARBA00022801"/>
    </source>
</evidence>
<dbReference type="EMBL" id="JAATJH010000001">
    <property type="protein sequence ID" value="NJC24740.1"/>
    <property type="molecule type" value="Genomic_DNA"/>
</dbReference>
<dbReference type="EC" id="3.5.1.28" evidence="2"/>
<accession>A0ABX0X6Q0</accession>
<sequence length="445" mass="47567">MNIFVSLNNTRGPTSGPALLLTLMGDLLALIMLICSFTYSPLVTATNPAASPTKEAFNTTLRHTCGKSTPRPANGVRTLVIDAGHGGRDPGGQGRNCNEKDIALNVARLLGSAVRANFPNVRVVLTREDDTFVPLLARAKIANDLQADLFISIHANIADSRGVSGTETFVMGNHVAGYNLEVAKRENGAMRFETADGSLPDFDPRSDAGHILHRAQQGANQEHSIAFAGAVENSFRRAGRRSRGVKQAGFIVLKATTMPAVLVELGFMSNGPEENYLTSGTGQRALAGALLNAFTTYHAQMGGGVREHTAKRIINPQAAPVTNHQWKADGVDDNVLTYVDAPQADKVKKRVAAGPAASELTIGLQLAATTKPIGLPAEWDNLAYPVTEHFDGKIYRYQIRGFRNGREVRAQATKCKAGGISCVIVAYDGKQQLFGRALTAALKAK</sequence>
<dbReference type="InterPro" id="IPR002508">
    <property type="entry name" value="MurNAc-LAA_cat"/>
</dbReference>
<dbReference type="PANTHER" id="PTHR30404:SF0">
    <property type="entry name" value="N-ACETYLMURAMOYL-L-ALANINE AMIDASE AMIC"/>
    <property type="match status" value="1"/>
</dbReference>
<reference evidence="5 6" key="1">
    <citation type="submission" date="2020-03" db="EMBL/GenBank/DDBJ databases">
        <title>Genomic Encyclopedia of Type Strains, Phase IV (KMG-IV): sequencing the most valuable type-strain genomes for metagenomic binning, comparative biology and taxonomic classification.</title>
        <authorList>
            <person name="Goeker M."/>
        </authorList>
    </citation>
    <scope>NUCLEOTIDE SEQUENCE [LARGE SCALE GENOMIC DNA]</scope>
    <source>
        <strain evidence="5 6">DSM 105096</strain>
    </source>
</reference>
<dbReference type="SUPFAM" id="SSF53187">
    <property type="entry name" value="Zn-dependent exopeptidases"/>
    <property type="match status" value="1"/>
</dbReference>
<comment type="catalytic activity">
    <reaction evidence="1">
        <text>Hydrolyzes the link between N-acetylmuramoyl residues and L-amino acid residues in certain cell-wall glycopeptides.</text>
        <dbReference type="EC" id="3.5.1.28"/>
    </reaction>
</comment>
<dbReference type="CDD" id="cd02696">
    <property type="entry name" value="MurNAc-LAA"/>
    <property type="match status" value="1"/>
</dbReference>
<dbReference type="RefSeq" id="WP_168035552.1">
    <property type="nucleotide sequence ID" value="NZ_JAATJH010000001.1"/>
</dbReference>
<dbReference type="SMART" id="SM00646">
    <property type="entry name" value="Ami_3"/>
    <property type="match status" value="1"/>
</dbReference>
<proteinExistence type="predicted"/>
<evidence type="ECO:0000256" key="1">
    <source>
        <dbReference type="ARBA" id="ARBA00001561"/>
    </source>
</evidence>
<dbReference type="Pfam" id="PF01520">
    <property type="entry name" value="Amidase_3"/>
    <property type="match status" value="1"/>
</dbReference>
<evidence type="ECO:0000313" key="6">
    <source>
        <dbReference type="Proteomes" id="UP000770785"/>
    </source>
</evidence>
<evidence type="ECO:0000259" key="4">
    <source>
        <dbReference type="SMART" id="SM00646"/>
    </source>
</evidence>
<dbReference type="InterPro" id="IPR050695">
    <property type="entry name" value="N-acetylmuramoyl_amidase_3"/>
</dbReference>
<evidence type="ECO:0000313" key="5">
    <source>
        <dbReference type="EMBL" id="NJC24740.1"/>
    </source>
</evidence>
<organism evidence="5 6">
    <name type="scientific">Neolewinella antarctica</name>
    <dbReference type="NCBI Taxonomy" id="442734"/>
    <lineage>
        <taxon>Bacteria</taxon>
        <taxon>Pseudomonadati</taxon>
        <taxon>Bacteroidota</taxon>
        <taxon>Saprospiria</taxon>
        <taxon>Saprospirales</taxon>
        <taxon>Lewinellaceae</taxon>
        <taxon>Neolewinella</taxon>
    </lineage>
</organism>
<feature type="domain" description="MurNAc-LAA" evidence="4">
    <location>
        <begin position="139"/>
        <end position="295"/>
    </location>
</feature>
<evidence type="ECO:0000256" key="2">
    <source>
        <dbReference type="ARBA" id="ARBA00011901"/>
    </source>
</evidence>
<dbReference type="Proteomes" id="UP000770785">
    <property type="component" value="Unassembled WGS sequence"/>
</dbReference>
<comment type="caution">
    <text evidence="5">The sequence shown here is derived from an EMBL/GenBank/DDBJ whole genome shotgun (WGS) entry which is preliminary data.</text>
</comment>
<dbReference type="PANTHER" id="PTHR30404">
    <property type="entry name" value="N-ACETYLMURAMOYL-L-ALANINE AMIDASE"/>
    <property type="match status" value="1"/>
</dbReference>
<keyword evidence="3" id="KW-0378">Hydrolase</keyword>
<name>A0ABX0X6Q0_9BACT</name>
<dbReference type="Gene3D" id="3.40.630.40">
    <property type="entry name" value="Zn-dependent exopeptidases"/>
    <property type="match status" value="1"/>
</dbReference>
<gene>
    <name evidence="5" type="ORF">GGR27_000221</name>
</gene>